<dbReference type="InterPro" id="IPR036127">
    <property type="entry name" value="CcmE-like_sf"/>
</dbReference>
<reference evidence="6 7" key="1">
    <citation type="submission" date="2017-10" db="EMBL/GenBank/DDBJ databases">
        <title>Draft genome of Longibacter Salinarum.</title>
        <authorList>
            <person name="Goh K.M."/>
            <person name="Shamsir M.S."/>
            <person name="Lim S.W."/>
        </authorList>
    </citation>
    <scope>NUCLEOTIDE SEQUENCE [LARGE SCALE GENOMIC DNA]</scope>
    <source>
        <strain evidence="6 7">KCTC 52045</strain>
    </source>
</reference>
<keyword evidence="2" id="KW-0349">Heme</keyword>
<evidence type="ECO:0000256" key="5">
    <source>
        <dbReference type="SAM" id="MobiDB-lite"/>
    </source>
</evidence>
<dbReference type="GO" id="GO:0005886">
    <property type="term" value="C:plasma membrane"/>
    <property type="evidence" value="ECO:0007669"/>
    <property type="project" value="InterPro"/>
</dbReference>
<dbReference type="OrthoDB" id="1524250at2"/>
<evidence type="ECO:0000256" key="4">
    <source>
        <dbReference type="ARBA" id="ARBA00023136"/>
    </source>
</evidence>
<sequence>MKIKTILGVVAIIAFGGMLFANFGSQVGGYQNFAKAEATGTRAHVVGTWAEDMPTRYDRQQNVFIFHMRDKEGTIQRVRYANPKPANFEEAEQLVVEGYAGDDAFVAESILVKCPSKYNDARGLKGKEASNAPSSTSAQ</sequence>
<dbReference type="InterPro" id="IPR004329">
    <property type="entry name" value="CcmE"/>
</dbReference>
<dbReference type="RefSeq" id="WP_098075303.1">
    <property type="nucleotide sequence ID" value="NZ_PDEQ01000004.1"/>
</dbReference>
<gene>
    <name evidence="6" type="ORF">CRI94_08630</name>
</gene>
<feature type="region of interest" description="Disordered" evidence="5">
    <location>
        <begin position="120"/>
        <end position="139"/>
    </location>
</feature>
<accession>A0A2A8CXN3</accession>
<comment type="caution">
    <text evidence="6">The sequence shown here is derived from an EMBL/GenBank/DDBJ whole genome shotgun (WGS) entry which is preliminary data.</text>
</comment>
<dbReference type="Gene3D" id="2.40.50.140">
    <property type="entry name" value="Nucleic acid-binding proteins"/>
    <property type="match status" value="1"/>
</dbReference>
<protein>
    <recommendedName>
        <fullName evidence="8">Cytochrome C biogenesis protein</fullName>
    </recommendedName>
</protein>
<dbReference type="EMBL" id="PDEQ01000004">
    <property type="protein sequence ID" value="PEN13383.1"/>
    <property type="molecule type" value="Genomic_DNA"/>
</dbReference>
<dbReference type="Proteomes" id="UP000220102">
    <property type="component" value="Unassembled WGS sequence"/>
</dbReference>
<evidence type="ECO:0008006" key="8">
    <source>
        <dbReference type="Google" id="ProtNLM"/>
    </source>
</evidence>
<evidence type="ECO:0000256" key="1">
    <source>
        <dbReference type="ARBA" id="ARBA00004370"/>
    </source>
</evidence>
<dbReference type="AlphaFoldDB" id="A0A2A8CXN3"/>
<dbReference type="GO" id="GO:0020037">
    <property type="term" value="F:heme binding"/>
    <property type="evidence" value="ECO:0007669"/>
    <property type="project" value="InterPro"/>
</dbReference>
<evidence type="ECO:0000256" key="3">
    <source>
        <dbReference type="ARBA" id="ARBA00022748"/>
    </source>
</evidence>
<name>A0A2A8CXN3_9BACT</name>
<comment type="subcellular location">
    <subcellularLocation>
        <location evidence="1">Membrane</location>
    </subcellularLocation>
</comment>
<keyword evidence="3" id="KW-0201">Cytochrome c-type biogenesis</keyword>
<evidence type="ECO:0000313" key="6">
    <source>
        <dbReference type="EMBL" id="PEN13383.1"/>
    </source>
</evidence>
<keyword evidence="7" id="KW-1185">Reference proteome</keyword>
<proteinExistence type="predicted"/>
<evidence type="ECO:0000313" key="7">
    <source>
        <dbReference type="Proteomes" id="UP000220102"/>
    </source>
</evidence>
<dbReference type="InterPro" id="IPR012340">
    <property type="entry name" value="NA-bd_OB-fold"/>
</dbReference>
<evidence type="ECO:0000256" key="2">
    <source>
        <dbReference type="ARBA" id="ARBA00022617"/>
    </source>
</evidence>
<dbReference type="GO" id="GO:0017004">
    <property type="term" value="P:cytochrome complex assembly"/>
    <property type="evidence" value="ECO:0007669"/>
    <property type="project" value="UniProtKB-KW"/>
</dbReference>
<keyword evidence="2" id="KW-0479">Metal-binding</keyword>
<dbReference type="SUPFAM" id="SSF82093">
    <property type="entry name" value="Heme chaperone CcmE"/>
    <property type="match status" value="1"/>
</dbReference>
<dbReference type="GO" id="GO:0017003">
    <property type="term" value="P:protein-heme linkage"/>
    <property type="evidence" value="ECO:0007669"/>
    <property type="project" value="InterPro"/>
</dbReference>
<dbReference type="Pfam" id="PF03100">
    <property type="entry name" value="CcmE"/>
    <property type="match status" value="1"/>
</dbReference>
<keyword evidence="4" id="KW-0472">Membrane</keyword>
<organism evidence="6 7">
    <name type="scientific">Longibacter salinarum</name>
    <dbReference type="NCBI Taxonomy" id="1850348"/>
    <lineage>
        <taxon>Bacteria</taxon>
        <taxon>Pseudomonadati</taxon>
        <taxon>Rhodothermota</taxon>
        <taxon>Rhodothermia</taxon>
        <taxon>Rhodothermales</taxon>
        <taxon>Salisaetaceae</taxon>
        <taxon>Longibacter</taxon>
    </lineage>
</organism>
<keyword evidence="2" id="KW-0408">Iron</keyword>